<evidence type="ECO:0000313" key="2">
    <source>
        <dbReference type="EMBL" id="KAJ1948229.1"/>
    </source>
</evidence>
<dbReference type="OrthoDB" id="5561232at2759"/>
<reference evidence="2" key="1">
    <citation type="submission" date="2022-07" db="EMBL/GenBank/DDBJ databases">
        <title>Phylogenomic reconstructions and comparative analyses of Kickxellomycotina fungi.</title>
        <authorList>
            <person name="Reynolds N.K."/>
            <person name="Stajich J.E."/>
            <person name="Barry K."/>
            <person name="Grigoriev I.V."/>
            <person name="Crous P."/>
            <person name="Smith M.E."/>
        </authorList>
    </citation>
    <scope>NUCLEOTIDE SEQUENCE</scope>
    <source>
        <strain evidence="2">RSA 1196</strain>
    </source>
</reference>
<dbReference type="Proteomes" id="UP001150925">
    <property type="component" value="Unassembled WGS sequence"/>
</dbReference>
<keyword evidence="1" id="KW-0732">Signal</keyword>
<evidence type="ECO:0000313" key="3">
    <source>
        <dbReference type="Proteomes" id="UP001150925"/>
    </source>
</evidence>
<dbReference type="AlphaFoldDB" id="A0A9W8E3A5"/>
<feature type="chain" id="PRO_5040942579" evidence="1">
    <location>
        <begin position="19"/>
        <end position="278"/>
    </location>
</feature>
<organism evidence="2 3">
    <name type="scientific">Dispira parvispora</name>
    <dbReference type="NCBI Taxonomy" id="1520584"/>
    <lineage>
        <taxon>Eukaryota</taxon>
        <taxon>Fungi</taxon>
        <taxon>Fungi incertae sedis</taxon>
        <taxon>Zoopagomycota</taxon>
        <taxon>Kickxellomycotina</taxon>
        <taxon>Dimargaritomycetes</taxon>
        <taxon>Dimargaritales</taxon>
        <taxon>Dimargaritaceae</taxon>
        <taxon>Dispira</taxon>
    </lineage>
</organism>
<gene>
    <name evidence="2" type="ORF">IWQ62_006924</name>
</gene>
<sequence>MKYTVIGIAMLASAGCMASTLTLIDVPKSNMQITRVKKEHSHHYLISITRSDSLYAPLLGFSKDRPTVSAGLVGASVTNVNVDVVIHDDDTVEIGKKPLRNGIENVKVMEATVIPRSIKENPMLEMGIKQALHAVYHMTKLQLSAKVITVKKPHDKEAPVVRHIILTQKLTSKEGIHLVQKTIAEHILEVSHHGHLTYVSSAALHGDKDSERYGLLTNGMGHVTGMIDNNLLAATGHRNPQDLAKSMLQGAHTSDPNYWSQVQQVLGTPLASARGFWA</sequence>
<name>A0A9W8E3A5_9FUNG</name>
<keyword evidence="3" id="KW-1185">Reference proteome</keyword>
<evidence type="ECO:0000256" key="1">
    <source>
        <dbReference type="SAM" id="SignalP"/>
    </source>
</evidence>
<dbReference type="PROSITE" id="PS51257">
    <property type="entry name" value="PROKAR_LIPOPROTEIN"/>
    <property type="match status" value="1"/>
</dbReference>
<proteinExistence type="predicted"/>
<accession>A0A9W8E3A5</accession>
<feature type="non-terminal residue" evidence="2">
    <location>
        <position position="278"/>
    </location>
</feature>
<comment type="caution">
    <text evidence="2">The sequence shown here is derived from an EMBL/GenBank/DDBJ whole genome shotgun (WGS) entry which is preliminary data.</text>
</comment>
<protein>
    <submittedName>
        <fullName evidence="2">Uncharacterized protein</fullName>
    </submittedName>
</protein>
<feature type="signal peptide" evidence="1">
    <location>
        <begin position="1"/>
        <end position="18"/>
    </location>
</feature>
<dbReference type="EMBL" id="JANBPY010004396">
    <property type="protein sequence ID" value="KAJ1948229.1"/>
    <property type="molecule type" value="Genomic_DNA"/>
</dbReference>